<evidence type="ECO:0000313" key="10">
    <source>
        <dbReference type="Proteomes" id="UP001345219"/>
    </source>
</evidence>
<evidence type="ECO:0000313" key="9">
    <source>
        <dbReference type="EMBL" id="KAK4746722.1"/>
    </source>
</evidence>
<keyword evidence="5" id="KW-0804">Transcription</keyword>
<sequence length="231" mass="25131">MGVRMVATRTTRTRTPIQTSRAEEDRVDSGNDNGSEKSWSAEAEKDNEVDSCDHRSDSSSKSDAGSKDSSSKSDAGNKDSSSKSDAGNKDSSSKSDDGNKDSSSKSDAGKKDSSSKSDDGNKDSSSKSDAGNKDRESTSSSEGVDGNETTKPREQDPGSARRTAVDLSKLKKDSLRRYCRKFNLMRVTRTSSKEEMLRVVKHHFESVLRVDEEEEIVNFIHATIPKSPSSD</sequence>
<evidence type="ECO:0000256" key="3">
    <source>
        <dbReference type="ARBA" id="ARBA00022491"/>
    </source>
</evidence>
<evidence type="ECO:0000256" key="7">
    <source>
        <dbReference type="SAM" id="MobiDB-lite"/>
    </source>
</evidence>
<comment type="similarity">
    <text evidence="2">Belongs to the SAP30 family.</text>
</comment>
<evidence type="ECO:0000256" key="1">
    <source>
        <dbReference type="ARBA" id="ARBA00004123"/>
    </source>
</evidence>
<dbReference type="Gene3D" id="6.10.160.20">
    <property type="match status" value="1"/>
</dbReference>
<dbReference type="PANTHER" id="PTHR13286:SF6">
    <property type="entry name" value="HISTONE DEACETYLASE COMPLEX SUBUNIT SAP30L-RELATED"/>
    <property type="match status" value="1"/>
</dbReference>
<accession>A0AAN7JJS6</accession>
<dbReference type="GO" id="GO:0006355">
    <property type="term" value="P:regulation of DNA-templated transcription"/>
    <property type="evidence" value="ECO:0007669"/>
    <property type="project" value="TreeGrafter"/>
</dbReference>
<dbReference type="InterPro" id="IPR025718">
    <property type="entry name" value="SAP30_Sin3-bd"/>
</dbReference>
<evidence type="ECO:0000256" key="4">
    <source>
        <dbReference type="ARBA" id="ARBA00023015"/>
    </source>
</evidence>
<dbReference type="GO" id="GO:0000118">
    <property type="term" value="C:histone deacetylase complex"/>
    <property type="evidence" value="ECO:0007669"/>
    <property type="project" value="TreeGrafter"/>
</dbReference>
<dbReference type="EMBL" id="JAXIOK010000020">
    <property type="protein sequence ID" value="KAK4746722.1"/>
    <property type="molecule type" value="Genomic_DNA"/>
</dbReference>
<keyword evidence="6" id="KW-0539">Nucleus</keyword>
<evidence type="ECO:0000256" key="6">
    <source>
        <dbReference type="ARBA" id="ARBA00023242"/>
    </source>
</evidence>
<comment type="subcellular location">
    <subcellularLocation>
        <location evidence="1">Nucleus</location>
    </subcellularLocation>
</comment>
<gene>
    <name evidence="9" type="ORF">SAY87_025759</name>
</gene>
<keyword evidence="4" id="KW-0805">Transcription regulation</keyword>
<dbReference type="AlphaFoldDB" id="A0AAN7JJS6"/>
<dbReference type="InterPro" id="IPR024145">
    <property type="entry name" value="His_deAcase_SAP30/SAP30L"/>
</dbReference>
<comment type="caution">
    <text evidence="9">The sequence shown here is derived from an EMBL/GenBank/DDBJ whole genome shotgun (WGS) entry which is preliminary data.</text>
</comment>
<evidence type="ECO:0000259" key="8">
    <source>
        <dbReference type="Pfam" id="PF13867"/>
    </source>
</evidence>
<dbReference type="Proteomes" id="UP001345219">
    <property type="component" value="Chromosome 20"/>
</dbReference>
<evidence type="ECO:0000256" key="2">
    <source>
        <dbReference type="ARBA" id="ARBA00006283"/>
    </source>
</evidence>
<keyword evidence="10" id="KW-1185">Reference proteome</keyword>
<dbReference type="Pfam" id="PF13867">
    <property type="entry name" value="SAP30_Sin3_bdg"/>
    <property type="match status" value="1"/>
</dbReference>
<proteinExistence type="inferred from homology"/>
<dbReference type="PANTHER" id="PTHR13286">
    <property type="entry name" value="SAP30"/>
    <property type="match status" value="1"/>
</dbReference>
<feature type="compositionally biased region" description="Basic and acidic residues" evidence="7">
    <location>
        <begin position="42"/>
        <end position="137"/>
    </location>
</feature>
<feature type="region of interest" description="Disordered" evidence="7">
    <location>
        <begin position="1"/>
        <end position="170"/>
    </location>
</feature>
<keyword evidence="3" id="KW-0678">Repressor</keyword>
<name>A0AAN7JJS6_9MYRT</name>
<protein>
    <recommendedName>
        <fullName evidence="8">Histone deacetylase complex subunit SAP30 Sin3 binding domain-containing protein</fullName>
    </recommendedName>
</protein>
<evidence type="ECO:0000256" key="5">
    <source>
        <dbReference type="ARBA" id="ARBA00023163"/>
    </source>
</evidence>
<reference evidence="9 10" key="1">
    <citation type="journal article" date="2023" name="Hortic Res">
        <title>Pangenome of water caltrop reveals structural variations and asymmetric subgenome divergence after allopolyploidization.</title>
        <authorList>
            <person name="Zhang X."/>
            <person name="Chen Y."/>
            <person name="Wang L."/>
            <person name="Yuan Y."/>
            <person name="Fang M."/>
            <person name="Shi L."/>
            <person name="Lu R."/>
            <person name="Comes H.P."/>
            <person name="Ma Y."/>
            <person name="Chen Y."/>
            <person name="Huang G."/>
            <person name="Zhou Y."/>
            <person name="Zheng Z."/>
            <person name="Qiu Y."/>
        </authorList>
    </citation>
    <scope>NUCLEOTIDE SEQUENCE [LARGE SCALE GENOMIC DNA]</scope>
    <source>
        <tissue evidence="9">Roots</tissue>
    </source>
</reference>
<organism evidence="9 10">
    <name type="scientific">Trapa incisa</name>
    <dbReference type="NCBI Taxonomy" id="236973"/>
    <lineage>
        <taxon>Eukaryota</taxon>
        <taxon>Viridiplantae</taxon>
        <taxon>Streptophyta</taxon>
        <taxon>Embryophyta</taxon>
        <taxon>Tracheophyta</taxon>
        <taxon>Spermatophyta</taxon>
        <taxon>Magnoliopsida</taxon>
        <taxon>eudicotyledons</taxon>
        <taxon>Gunneridae</taxon>
        <taxon>Pentapetalae</taxon>
        <taxon>rosids</taxon>
        <taxon>malvids</taxon>
        <taxon>Myrtales</taxon>
        <taxon>Lythraceae</taxon>
        <taxon>Trapa</taxon>
    </lineage>
</organism>
<feature type="domain" description="Histone deacetylase complex subunit SAP30 Sin3 binding" evidence="8">
    <location>
        <begin position="171"/>
        <end position="222"/>
    </location>
</feature>
<dbReference type="GO" id="GO:0003712">
    <property type="term" value="F:transcription coregulator activity"/>
    <property type="evidence" value="ECO:0007669"/>
    <property type="project" value="TreeGrafter"/>
</dbReference>
<dbReference type="InterPro" id="IPR038291">
    <property type="entry name" value="SAP30_C_sf"/>
</dbReference>